<evidence type="ECO:0000313" key="1">
    <source>
        <dbReference type="EMBL" id="MCW1912527.1"/>
    </source>
</evidence>
<gene>
    <name evidence="1" type="ORF">OJ996_03010</name>
</gene>
<dbReference type="EMBL" id="JAPDDR010000002">
    <property type="protein sequence ID" value="MCW1912527.1"/>
    <property type="molecule type" value="Genomic_DNA"/>
</dbReference>
<organism evidence="1 2">
    <name type="scientific">Luteolibacter rhizosphaerae</name>
    <dbReference type="NCBI Taxonomy" id="2989719"/>
    <lineage>
        <taxon>Bacteria</taxon>
        <taxon>Pseudomonadati</taxon>
        <taxon>Verrucomicrobiota</taxon>
        <taxon>Verrucomicrobiia</taxon>
        <taxon>Verrucomicrobiales</taxon>
        <taxon>Verrucomicrobiaceae</taxon>
        <taxon>Luteolibacter</taxon>
    </lineage>
</organism>
<dbReference type="RefSeq" id="WP_264511010.1">
    <property type="nucleotide sequence ID" value="NZ_JAPDDR010000002.1"/>
</dbReference>
<sequence>MSVLADIYVSTPENALAYDGSKEFPESERAELTGFTYIEFSTLWAIVEGKPWEEGHMDAFESVMEDEKGEKMIFRFPDSFVELTVKLGDAAIESAAEEWAETDELECDPEDLRPVIEELVRVAKVAKESGRGLYLWNSV</sequence>
<protein>
    <submittedName>
        <fullName evidence="1">Uncharacterized protein</fullName>
    </submittedName>
</protein>
<comment type="caution">
    <text evidence="1">The sequence shown here is derived from an EMBL/GenBank/DDBJ whole genome shotgun (WGS) entry which is preliminary data.</text>
</comment>
<name>A0ABT3FYN3_9BACT</name>
<keyword evidence="2" id="KW-1185">Reference proteome</keyword>
<evidence type="ECO:0000313" key="2">
    <source>
        <dbReference type="Proteomes" id="UP001165653"/>
    </source>
</evidence>
<accession>A0ABT3FYN3</accession>
<reference evidence="1" key="1">
    <citation type="submission" date="2022-10" db="EMBL/GenBank/DDBJ databases">
        <title>Luteolibacter sp. GHJ8, whole genome shotgun sequencing project.</title>
        <authorList>
            <person name="Zhao G."/>
            <person name="Shen L."/>
        </authorList>
    </citation>
    <scope>NUCLEOTIDE SEQUENCE</scope>
    <source>
        <strain evidence="1">GHJ8</strain>
    </source>
</reference>
<proteinExistence type="predicted"/>
<dbReference type="Proteomes" id="UP001165653">
    <property type="component" value="Unassembled WGS sequence"/>
</dbReference>